<proteinExistence type="predicted"/>
<accession>A0A8J7FJ20</accession>
<sequence length="301" mass="32572">MTLKAFATEVPTEAVDQQTSATEIQQEVEAISYSAADLAPEMDLSDNLIAQRSVDPVQFCKDYPLNSACIDKKSSEEAEGEVEASQPVEEETKKAKTSGWGITPEIGTTGIGASVTKSVSPNVNARVGLNAFKYGADFEEEDVKYEADLNLFNVSTLVDYHPFKKSGFRLTGGLVFNNNNVSGSAKSDGNQYEYNGNTYTTDQIKSVDAKVSLPNKVAPYLGIGWGNAVKPGNRFAFSLNLGVMFTGSPNFDLSADIDPSVDDTTRQQIQSDIEAERKKIEDDINGIGVYPVISIGASYHF</sequence>
<name>A0A8J7FJ20_9CYAN</name>
<evidence type="ECO:0000313" key="2">
    <source>
        <dbReference type="EMBL" id="MBE9214676.1"/>
    </source>
</evidence>
<comment type="caution">
    <text evidence="2">The sequence shown here is derived from an EMBL/GenBank/DDBJ whole genome shotgun (WGS) entry which is preliminary data.</text>
</comment>
<dbReference type="Proteomes" id="UP000620559">
    <property type="component" value="Unassembled WGS sequence"/>
</dbReference>
<keyword evidence="3" id="KW-1185">Reference proteome</keyword>
<evidence type="ECO:0000313" key="3">
    <source>
        <dbReference type="Proteomes" id="UP000620559"/>
    </source>
</evidence>
<organism evidence="2 3">
    <name type="scientific">Plectonema cf. radiosum LEGE 06105</name>
    <dbReference type="NCBI Taxonomy" id="945769"/>
    <lineage>
        <taxon>Bacteria</taxon>
        <taxon>Bacillati</taxon>
        <taxon>Cyanobacteriota</taxon>
        <taxon>Cyanophyceae</taxon>
        <taxon>Oscillatoriophycideae</taxon>
        <taxon>Oscillatoriales</taxon>
        <taxon>Microcoleaceae</taxon>
        <taxon>Plectonema</taxon>
    </lineage>
</organism>
<reference evidence="2" key="1">
    <citation type="submission" date="2020-10" db="EMBL/GenBank/DDBJ databases">
        <authorList>
            <person name="Castelo-Branco R."/>
            <person name="Eusebio N."/>
            <person name="Adriana R."/>
            <person name="Vieira A."/>
            <person name="Brugerolle De Fraissinette N."/>
            <person name="Rezende De Castro R."/>
            <person name="Schneider M.P."/>
            <person name="Vasconcelos V."/>
            <person name="Leao P.N."/>
        </authorList>
    </citation>
    <scope>NUCLEOTIDE SEQUENCE</scope>
    <source>
        <strain evidence="2">LEGE 06105</strain>
    </source>
</reference>
<dbReference type="RefSeq" id="WP_228059859.1">
    <property type="nucleotide sequence ID" value="NZ_JADEWL010000068.1"/>
</dbReference>
<feature type="region of interest" description="Disordered" evidence="1">
    <location>
        <begin position="75"/>
        <end position="101"/>
    </location>
</feature>
<gene>
    <name evidence="2" type="ORF">IQ247_18720</name>
</gene>
<dbReference type="EMBL" id="JADEWL010000068">
    <property type="protein sequence ID" value="MBE9214676.1"/>
    <property type="molecule type" value="Genomic_DNA"/>
</dbReference>
<dbReference type="Gene3D" id="2.40.160.170">
    <property type="match status" value="1"/>
</dbReference>
<evidence type="ECO:0000256" key="1">
    <source>
        <dbReference type="SAM" id="MobiDB-lite"/>
    </source>
</evidence>
<protein>
    <submittedName>
        <fullName evidence="2">Uncharacterized protein</fullName>
    </submittedName>
</protein>
<dbReference type="AlphaFoldDB" id="A0A8J7FJ20"/>